<name>A0A9N9J2Y0_9GLOM</name>
<accession>A0A9N9J2Y0</accession>
<keyword evidence="2" id="KW-1185">Reference proteome</keyword>
<feature type="non-terminal residue" evidence="1">
    <location>
        <position position="1"/>
    </location>
</feature>
<dbReference type="OrthoDB" id="10548831at2759"/>
<proteinExistence type="predicted"/>
<gene>
    <name evidence="1" type="ORF">RFULGI_LOCUS14440</name>
</gene>
<evidence type="ECO:0000313" key="1">
    <source>
        <dbReference type="EMBL" id="CAG8762779.1"/>
    </source>
</evidence>
<organism evidence="1 2">
    <name type="scientific">Racocetra fulgida</name>
    <dbReference type="NCBI Taxonomy" id="60492"/>
    <lineage>
        <taxon>Eukaryota</taxon>
        <taxon>Fungi</taxon>
        <taxon>Fungi incertae sedis</taxon>
        <taxon>Mucoromycota</taxon>
        <taxon>Glomeromycotina</taxon>
        <taxon>Glomeromycetes</taxon>
        <taxon>Diversisporales</taxon>
        <taxon>Gigasporaceae</taxon>
        <taxon>Racocetra</taxon>
    </lineage>
</organism>
<reference evidence="1" key="1">
    <citation type="submission" date="2021-06" db="EMBL/GenBank/DDBJ databases">
        <authorList>
            <person name="Kallberg Y."/>
            <person name="Tangrot J."/>
            <person name="Rosling A."/>
        </authorList>
    </citation>
    <scope>NUCLEOTIDE SEQUENCE</scope>
    <source>
        <strain evidence="1">IN212</strain>
    </source>
</reference>
<dbReference type="AlphaFoldDB" id="A0A9N9J2Y0"/>
<protein>
    <submittedName>
        <fullName evidence="1">3142_t:CDS:1</fullName>
    </submittedName>
</protein>
<dbReference type="Proteomes" id="UP000789396">
    <property type="component" value="Unassembled WGS sequence"/>
</dbReference>
<comment type="caution">
    <text evidence="1">The sequence shown here is derived from an EMBL/GenBank/DDBJ whole genome shotgun (WGS) entry which is preliminary data.</text>
</comment>
<feature type="non-terminal residue" evidence="1">
    <location>
        <position position="99"/>
    </location>
</feature>
<sequence>YDSINLENKNFDYDILSDKISQDNYKLYESLFQVNTISKNLTQESSNIEGSFQAIIQDPTIRQEKRKSPKVVVVIVVEQNVQLKVVHAAKTMHFVLDAV</sequence>
<evidence type="ECO:0000313" key="2">
    <source>
        <dbReference type="Proteomes" id="UP000789396"/>
    </source>
</evidence>
<dbReference type="EMBL" id="CAJVPZ010041951">
    <property type="protein sequence ID" value="CAG8762779.1"/>
    <property type="molecule type" value="Genomic_DNA"/>
</dbReference>